<comment type="caution">
    <text evidence="1">The sequence shown here is derived from an EMBL/GenBank/DDBJ whole genome shotgun (WGS) entry which is preliminary data.</text>
</comment>
<dbReference type="AlphaFoldDB" id="A0A428HBV8"/>
<gene>
    <name evidence="1" type="ORF">D8790_09830</name>
</gene>
<accession>A0A428HBV8</accession>
<sequence>MSFYTFYNETNMSRFKSLYFLKFSIILNPFYL</sequence>
<proteinExistence type="predicted"/>
<evidence type="ECO:0000313" key="2">
    <source>
        <dbReference type="Proteomes" id="UP000278843"/>
    </source>
</evidence>
<organism evidence="1 2">
    <name type="scientific">Streptococcus cristatus</name>
    <dbReference type="NCBI Taxonomy" id="45634"/>
    <lineage>
        <taxon>Bacteria</taxon>
        <taxon>Bacillati</taxon>
        <taxon>Bacillota</taxon>
        <taxon>Bacilli</taxon>
        <taxon>Lactobacillales</taxon>
        <taxon>Streptococcaceae</taxon>
        <taxon>Streptococcus</taxon>
    </lineage>
</organism>
<dbReference type="Proteomes" id="UP000278843">
    <property type="component" value="Unassembled WGS sequence"/>
</dbReference>
<evidence type="ECO:0000313" key="1">
    <source>
        <dbReference type="EMBL" id="RSJ93260.1"/>
    </source>
</evidence>
<name>A0A428HBV8_STRCR</name>
<protein>
    <submittedName>
        <fullName evidence="1">Uncharacterized protein</fullName>
    </submittedName>
</protein>
<reference evidence="1 2" key="1">
    <citation type="submission" date="2018-11" db="EMBL/GenBank/DDBJ databases">
        <title>Species Designations Belie Phenotypic and Genotypic Heterogeneity in Oral Streptococci.</title>
        <authorList>
            <person name="Velsko I."/>
        </authorList>
    </citation>
    <scope>NUCLEOTIDE SEQUENCE [LARGE SCALE GENOMIC DNA]</scope>
    <source>
        <strain evidence="1 2">BCC13</strain>
    </source>
</reference>
<dbReference type="EMBL" id="RJPU01000017">
    <property type="protein sequence ID" value="RSJ93260.1"/>
    <property type="molecule type" value="Genomic_DNA"/>
</dbReference>